<reference evidence="2 3" key="1">
    <citation type="journal article" date="2013" name="PLoS ONE">
        <title>Identification and characterization of three novel lipases belonging to families II and V from Anaerovibrio lipolyticus 5ST.</title>
        <authorList>
            <person name="Prive F."/>
            <person name="Kaderbhai N.N."/>
            <person name="Girdwood S."/>
            <person name="Worgan H.J."/>
            <person name="Pinloche E."/>
            <person name="Scollan N.D."/>
            <person name="Huws S.A."/>
            <person name="Newbold C.J."/>
        </authorList>
    </citation>
    <scope>NUCLEOTIDE SEQUENCE [LARGE SCALE GENOMIC DNA]</scope>
    <source>
        <strain evidence="2 3">5S</strain>
    </source>
</reference>
<dbReference type="EMBL" id="JSCE01000084">
    <property type="protein sequence ID" value="KHM52556.1"/>
    <property type="molecule type" value="Genomic_DNA"/>
</dbReference>
<dbReference type="Proteomes" id="UP000030993">
    <property type="component" value="Unassembled WGS sequence"/>
</dbReference>
<gene>
    <name evidence="2" type="ORF">NZ47_04020</name>
</gene>
<evidence type="ECO:0000313" key="3">
    <source>
        <dbReference type="Proteomes" id="UP000030993"/>
    </source>
</evidence>
<organism evidence="2 3">
    <name type="scientific">Anaerovibrio lipolyticus</name>
    <dbReference type="NCBI Taxonomy" id="82374"/>
    <lineage>
        <taxon>Bacteria</taxon>
        <taxon>Bacillati</taxon>
        <taxon>Bacillota</taxon>
        <taxon>Negativicutes</taxon>
        <taxon>Selenomonadales</taxon>
        <taxon>Selenomonadaceae</taxon>
        <taxon>Anaerovibrio</taxon>
    </lineage>
</organism>
<keyword evidence="3" id="KW-1185">Reference proteome</keyword>
<evidence type="ECO:0008006" key="4">
    <source>
        <dbReference type="Google" id="ProtNLM"/>
    </source>
</evidence>
<evidence type="ECO:0000256" key="1">
    <source>
        <dbReference type="SAM" id="SignalP"/>
    </source>
</evidence>
<proteinExistence type="predicted"/>
<comment type="caution">
    <text evidence="2">The sequence shown here is derived from an EMBL/GenBank/DDBJ whole genome shotgun (WGS) entry which is preliminary data.</text>
</comment>
<evidence type="ECO:0000313" key="2">
    <source>
        <dbReference type="EMBL" id="KHM52556.1"/>
    </source>
</evidence>
<dbReference type="AlphaFoldDB" id="A0A0B2K164"/>
<protein>
    <recommendedName>
        <fullName evidence="4">Lipoprotein</fullName>
    </recommendedName>
</protein>
<keyword evidence="1" id="KW-0732">Signal</keyword>
<accession>A0A0B2K164</accession>
<feature type="signal peptide" evidence="1">
    <location>
        <begin position="1"/>
        <end position="22"/>
    </location>
</feature>
<name>A0A0B2K164_9FIRM</name>
<dbReference type="RefSeq" id="WP_039206725.1">
    <property type="nucleotide sequence ID" value="NZ_JSCE01000084.1"/>
</dbReference>
<sequence length="148" mass="15622">MKKKMIALVAGLTMAASAVCCAMISPEGIAISGVAPGSSVADATAKLGNPQYAGDKIYFTNGIVIECSDYNPNMVEEIETTAAGNATPGGLAVGMPESSITATYGAPDKIDRDYNDTEYTYYSTDYLKKLEFKVVGGNIVKIQCKLRD</sequence>
<feature type="chain" id="PRO_5038333598" description="Lipoprotein" evidence="1">
    <location>
        <begin position="23"/>
        <end position="148"/>
    </location>
</feature>